<reference evidence="5 6" key="1">
    <citation type="submission" date="2018-05" db="EMBL/GenBank/DDBJ databases">
        <title>Whole genome sequencing for identification of molecular markers to develop diagnostic detection tools for the regulated plant pathogen Lachnellula willkommii.</title>
        <authorList>
            <person name="Giroux E."/>
            <person name="Bilodeau G."/>
        </authorList>
    </citation>
    <scope>NUCLEOTIDE SEQUENCE [LARGE SCALE GENOMIC DNA]</scope>
    <source>
        <strain evidence="5 6">CBS 203.66</strain>
    </source>
</reference>
<dbReference type="SUPFAM" id="SSF53067">
    <property type="entry name" value="Actin-like ATPase domain"/>
    <property type="match status" value="2"/>
</dbReference>
<dbReference type="Proteomes" id="UP000469559">
    <property type="component" value="Unassembled WGS sequence"/>
</dbReference>
<gene>
    <name evidence="5" type="primary">hyuA</name>
    <name evidence="5" type="ORF">LARI1_G007090</name>
</gene>
<name>A0A8T9B5Q5_9HELO</name>
<dbReference type="EMBL" id="QGMF01000824">
    <property type="protein sequence ID" value="TVY13889.1"/>
    <property type="molecule type" value="Genomic_DNA"/>
</dbReference>
<dbReference type="AlphaFoldDB" id="A0A8T9B5Q5"/>
<dbReference type="InterPro" id="IPR048350">
    <property type="entry name" value="S-Me-THD-like_C"/>
</dbReference>
<feature type="domain" description="Hydantoinase A/oxoprolinase" evidence="2">
    <location>
        <begin position="287"/>
        <end position="460"/>
    </location>
</feature>
<feature type="region of interest" description="Disordered" evidence="1">
    <location>
        <begin position="125"/>
        <end position="148"/>
    </location>
</feature>
<dbReference type="FunFam" id="2.40.390.10:FF:000003">
    <property type="entry name" value="Uncharacterized protein"/>
    <property type="match status" value="1"/>
</dbReference>
<dbReference type="Pfam" id="PF05378">
    <property type="entry name" value="Hydant_A_N"/>
    <property type="match status" value="2"/>
</dbReference>
<dbReference type="PANTHER" id="PTHR11365:SF10">
    <property type="entry name" value="HYDANTOINASE_OXOPROLINASE"/>
    <property type="match status" value="1"/>
</dbReference>
<dbReference type="InterPro" id="IPR045079">
    <property type="entry name" value="Oxoprolinase-like"/>
</dbReference>
<dbReference type="PANTHER" id="PTHR11365">
    <property type="entry name" value="5-OXOPROLINASE RELATED"/>
    <property type="match status" value="1"/>
</dbReference>
<feature type="compositionally biased region" description="Basic and acidic residues" evidence="1">
    <location>
        <begin position="133"/>
        <end position="148"/>
    </location>
</feature>
<keyword evidence="6" id="KW-1185">Reference proteome</keyword>
<protein>
    <submittedName>
        <fullName evidence="5">Putative D-/L-hydantoinase subunit A</fullName>
    </submittedName>
</protein>
<sequence>MSSPVTQTSSDRSAMPSKLSSCVIGIDVGGTNTDSVILQGDNVLAWHKTPTTSDIQDGVEKAIEEVVKKAEISPHHVGSVKIGTTVSSIFPSAGISSGISYLGFWRCFSGSVRDPENCSELGRFTDEASESGDVDRTGREGKGTKGEGPDHDLFLIPQFVNAVLEQDSSKLDKVAVIRLCGPYSRGSPPFVDFPSKLRTLMQGHIGYVDGGYQVDGAVIAELSVDQLKEQATIIKSKSITSIVVVGIYSPSNPTQEEEARRILSSELGPGYDISCSHAIGRLGFLERENAGILNASLRRFARHVIAGFSYAVQRLGKCKLYITLNDGTLSKALTAAEYPVRCFSSGPTNSARGAALLAKSQQVGDSASDEREVLVVDVGGTTTDICALLKTGYPRQSGAFVKIAGVRTNFTIPDVHSIALGGGSLIRIKETRTSVGPDSVGSRLEQESIAFGGETLTANDLVFSNEKTDSLVPSNFKVSGLKEIARKLESAIDLVKTKQGDAKVILVGGGSIIIADNIAGVGEIIRPKYLEVANAVGAAISKIAGCVDSTFVPGAKTIDQEIEAAKALAIERCVAAGGNKKTIEVMEVDVVPISYVTNGATKLLVRVVGDLLEGYEENFDLPESLLDGEIFRKEDLKIIPNKLSEDSNSVSKASSYDVVEQVDIGSYRPKINGDLWYLSELDLQFFLDGTGILGVGSCGEPYPTYIACLETLRAGGEITIRRQDTFPDDGVVLMSGFMGGPSVYLERIPGLTEISDAIEAVMKAAGLESFDAVVPNEIGGMNAFEAFLAAHRFKKSVLDTDLVARAYPFIWQTVRCLNDLPVVPAAIANGADNLEAEDLMRGACVNLGSLTGMCTCPVYGAEAKTLPKNSFSHGRSIALSRSLKQDPLTSLLASEDGILLFSGKIISVTRSVSEGFTRGSVFLEPFSDSLSYPTTKTFSTSTLFIEFENENLSAILRSEGEEDKVLAVCPDLITLLDKANGAPLGISDYKYGLRVSVIALRSPPVWTTERGLEMGGPKAFGLDIPYKSVGTGEYTPPKSVWEMFGETPS</sequence>
<evidence type="ECO:0000259" key="3">
    <source>
        <dbReference type="Pfam" id="PF05378"/>
    </source>
</evidence>
<dbReference type="InterPro" id="IPR002821">
    <property type="entry name" value="Hydantoinase_A"/>
</dbReference>
<comment type="caution">
    <text evidence="5">The sequence shown here is derived from an EMBL/GenBank/DDBJ whole genome shotgun (WGS) entry which is preliminary data.</text>
</comment>
<dbReference type="InterPro" id="IPR024071">
    <property type="entry name" value="S-Me-THD_C_sf"/>
</dbReference>
<feature type="domain" description="Hydantoinase/oxoprolinase N-terminal" evidence="3">
    <location>
        <begin position="24"/>
        <end position="87"/>
    </location>
</feature>
<feature type="domain" description="Hydantoinase/oxoprolinase N-terminal" evidence="3">
    <location>
        <begin position="160"/>
        <end position="266"/>
    </location>
</feature>
<feature type="domain" description="S-Me-THD-like C-terminal" evidence="4">
    <location>
        <begin position="832"/>
        <end position="1029"/>
    </location>
</feature>
<dbReference type="Pfam" id="PF01968">
    <property type="entry name" value="Hydantoinase_A"/>
    <property type="match status" value="1"/>
</dbReference>
<dbReference type="InterPro" id="IPR043129">
    <property type="entry name" value="ATPase_NBD"/>
</dbReference>
<dbReference type="OrthoDB" id="5404895at2759"/>
<evidence type="ECO:0000259" key="4">
    <source>
        <dbReference type="Pfam" id="PF20906"/>
    </source>
</evidence>
<dbReference type="InterPro" id="IPR008040">
    <property type="entry name" value="Hydant_A_N"/>
</dbReference>
<evidence type="ECO:0000259" key="2">
    <source>
        <dbReference type="Pfam" id="PF01968"/>
    </source>
</evidence>
<evidence type="ECO:0000313" key="6">
    <source>
        <dbReference type="Proteomes" id="UP000469559"/>
    </source>
</evidence>
<dbReference type="GO" id="GO:0016787">
    <property type="term" value="F:hydrolase activity"/>
    <property type="evidence" value="ECO:0007669"/>
    <property type="project" value="InterPro"/>
</dbReference>
<evidence type="ECO:0000256" key="1">
    <source>
        <dbReference type="SAM" id="MobiDB-lite"/>
    </source>
</evidence>
<dbReference type="Gene3D" id="2.40.390.10">
    <property type="entry name" value="CV3147-like"/>
    <property type="match status" value="1"/>
</dbReference>
<dbReference type="SUPFAM" id="SSF160991">
    <property type="entry name" value="CV3147-like"/>
    <property type="match status" value="1"/>
</dbReference>
<dbReference type="Gene3D" id="3.30.420.40">
    <property type="match status" value="1"/>
</dbReference>
<organism evidence="5 6">
    <name type="scientific">Lachnellula arida</name>
    <dbReference type="NCBI Taxonomy" id="1316785"/>
    <lineage>
        <taxon>Eukaryota</taxon>
        <taxon>Fungi</taxon>
        <taxon>Dikarya</taxon>
        <taxon>Ascomycota</taxon>
        <taxon>Pezizomycotina</taxon>
        <taxon>Leotiomycetes</taxon>
        <taxon>Helotiales</taxon>
        <taxon>Lachnaceae</taxon>
        <taxon>Lachnellula</taxon>
    </lineage>
</organism>
<accession>A0A8T9B5Q5</accession>
<dbReference type="Pfam" id="PF20906">
    <property type="entry name" value="S-Me-THD_C"/>
    <property type="match status" value="1"/>
</dbReference>
<dbReference type="InterPro" id="IPR027479">
    <property type="entry name" value="S-Me-THD_N_sf"/>
</dbReference>
<proteinExistence type="predicted"/>
<dbReference type="Gene3D" id="3.40.1610.10">
    <property type="entry name" value="CV3147-like domain"/>
    <property type="match status" value="1"/>
</dbReference>
<evidence type="ECO:0000313" key="5">
    <source>
        <dbReference type="EMBL" id="TVY13889.1"/>
    </source>
</evidence>